<evidence type="ECO:0000313" key="2">
    <source>
        <dbReference type="Proteomes" id="UP000806077"/>
    </source>
</evidence>
<comment type="caution">
    <text evidence="1">The sequence shown here is derived from an EMBL/GenBank/DDBJ whole genome shotgun (WGS) entry which is preliminary data.</text>
</comment>
<reference evidence="1 2" key="1">
    <citation type="journal article" date="2020" name="Int. J. Syst. Evol. Microbiol.">
        <title>Tenacibaculum piscium sp. nov., isolated from skin ulcers of sea-farmed fish, and description of Tenacibaculum finnmarkense sp. nov. with subdivision into genomovars finnmarkense and ulcerans.</title>
        <authorList>
            <person name="Olsen A.B."/>
            <person name="Spilsberg B."/>
            <person name="Nilsen H.K."/>
            <person name="Lagesen K."/>
            <person name="Gulla S."/>
            <person name="Avendano-Herrera R."/>
            <person name="Irgang R."/>
            <person name="Duchaud E."/>
            <person name="Colquhoun D.J."/>
        </authorList>
    </citation>
    <scope>NUCLEOTIDE SEQUENCE [LARGE SCALE GENOMIC DNA]</scope>
    <source>
        <strain evidence="1 2">TNO037</strain>
    </source>
</reference>
<accession>A0AAP1WHD0</accession>
<sequence>FQVTDNEIISVKAKNKARVKENTSFKVNTCLFSKYIANTDGDIRWEYKAEGDSAYITSKVIGKECIFTFNKKGNYFVRAYINEASKCTPFKIKIGEAKVLKSSWIDEDGYAYGNDTANYKISKAGLDQQVYAYAKLEGVANEKVTLEIWEQAYKQEVIKTIKEVAVNGKGVFKQAVALNRLKQLKDGSSLAFRIFNSAGKDIQKVSNIYSNKLRISDSKELLKAYYTTGGGSILTKFMEYSQQVTLEIVTSNMVGEALDIELYQLIDWSITDWNGDTKAIAGTKQKVTVNSNGKAELQFTIENCWELDYAMKDKSYLEIIPKVNNQFYGGLSTNKNNYIYRLKISPEAEKLNAEKSPQSCNLVQIEKVAGSKEKKERCNNCDSDITLDEIRNVCADDNGKCLISEIAMITKGLPYLNQYRKKVGIDTCTRKAHFLAQLAAESKFYSLQENFNWYWKSLIPTFKSYFKQFKTQVAKETKAKKLGREEKDGVSLTLEEQKTLANAIYGSKHPIGKGAGHKEGDGWRYSGKGFKQITWKTNYKEVQDFYNEKMKEDTESDVSWIDDDNPYKLKNNAKDAMVSALAFWGWKMITPRANYADEYAVKSVTYRINGALKGLDERKRYFLRAKEQLKIEECPLYKGKKWQEQELGTVIIIAGKSYKYGESKKNGDKWPVYKTSVYRRMSLDKYKELKRKEELPEPDYITYLARDAHGKELGTNKYPTKSDYRHGRGNEVPSGEHYLFKKTKGQSYKWYLGDKEHSPYILDNEGGDSRGGIAIHGGYPSGAVGCLTIHSGVYKNNSLVNEFYANVPDVDNLKNEKNRDVIVIIEPREVKEIGNWGSGAIKYEGIVEENTNQ</sequence>
<proteinExistence type="predicted"/>
<dbReference type="EMBL" id="WXXV01000033">
    <property type="protein sequence ID" value="MBE7696235.1"/>
    <property type="molecule type" value="Genomic_DNA"/>
</dbReference>
<dbReference type="RefSeq" id="WP_198913888.1">
    <property type="nucleotide sequence ID" value="NZ_JAJHTL010000041.1"/>
</dbReference>
<dbReference type="Gene3D" id="1.10.530.10">
    <property type="match status" value="1"/>
</dbReference>
<name>A0AAP1WHD0_9FLAO</name>
<dbReference type="SUPFAM" id="SSF53955">
    <property type="entry name" value="Lysozyme-like"/>
    <property type="match status" value="1"/>
</dbReference>
<feature type="non-terminal residue" evidence="1">
    <location>
        <position position="1"/>
    </location>
</feature>
<evidence type="ECO:0000313" key="1">
    <source>
        <dbReference type="EMBL" id="MBE7696235.1"/>
    </source>
</evidence>
<organism evidence="1 2">
    <name type="scientific">Tenacibaculum finnmarkense genomovar finnmarkense</name>
    <dbReference type="NCBI Taxonomy" id="1458503"/>
    <lineage>
        <taxon>Bacteria</taxon>
        <taxon>Pseudomonadati</taxon>
        <taxon>Bacteroidota</taxon>
        <taxon>Flavobacteriia</taxon>
        <taxon>Flavobacteriales</taxon>
        <taxon>Flavobacteriaceae</taxon>
        <taxon>Tenacibaculum</taxon>
        <taxon>Tenacibaculum finnmarkense</taxon>
    </lineage>
</organism>
<dbReference type="Proteomes" id="UP000806077">
    <property type="component" value="Unassembled WGS sequence"/>
</dbReference>
<gene>
    <name evidence="1" type="ORF">F7645_12510</name>
</gene>
<keyword evidence="2" id="KW-1185">Reference proteome</keyword>
<evidence type="ECO:0008006" key="3">
    <source>
        <dbReference type="Google" id="ProtNLM"/>
    </source>
</evidence>
<dbReference type="AlphaFoldDB" id="A0AAP1WHD0"/>
<dbReference type="InterPro" id="IPR023346">
    <property type="entry name" value="Lysozyme-like_dom_sf"/>
</dbReference>
<protein>
    <recommendedName>
        <fullName evidence="3">Chitinase</fullName>
    </recommendedName>
</protein>